<feature type="binding site" evidence="10">
    <location>
        <position position="194"/>
    </location>
    <ligand>
        <name>Zn(2+)</name>
        <dbReference type="ChEBI" id="CHEBI:29105"/>
    </ligand>
</feature>
<dbReference type="PANTHER" id="PTHR42914">
    <property type="entry name" value="7-CYANO-7-DEAZAGUANINE SYNTHASE"/>
    <property type="match status" value="1"/>
</dbReference>
<keyword evidence="2 10" id="KW-0436">Ligase</keyword>
<feature type="binding site" evidence="10">
    <location>
        <position position="205"/>
    </location>
    <ligand>
        <name>Zn(2+)</name>
        <dbReference type="ChEBI" id="CHEBI:29105"/>
    </ligand>
</feature>
<comment type="pathway">
    <text evidence="1 10">Purine metabolism; 7-cyano-7-deazaguanine biosynthesis.</text>
</comment>
<organism evidence="11 12">
    <name type="scientific">Candidatus Scatoplasma merdavium</name>
    <dbReference type="NCBI Taxonomy" id="2840932"/>
    <lineage>
        <taxon>Bacteria</taxon>
        <taxon>Bacillati</taxon>
        <taxon>Bacillota</taxon>
        <taxon>Bacilli</taxon>
        <taxon>Bacillales</taxon>
        <taxon>Candidatus Scatoplasma</taxon>
    </lineage>
</organism>
<feature type="binding site" evidence="10">
    <location>
        <position position="208"/>
    </location>
    <ligand>
        <name>Zn(2+)</name>
        <dbReference type="ChEBI" id="CHEBI:29105"/>
    </ligand>
</feature>
<dbReference type="Gene3D" id="3.40.50.620">
    <property type="entry name" value="HUPs"/>
    <property type="match status" value="1"/>
</dbReference>
<evidence type="ECO:0000256" key="9">
    <source>
        <dbReference type="ARBA" id="ARBA00047890"/>
    </source>
</evidence>
<keyword evidence="5 10" id="KW-0862">Zinc</keyword>
<dbReference type="NCBIfam" id="TIGR00364">
    <property type="entry name" value="7-cyano-7-deazaguanine synthase QueC"/>
    <property type="match status" value="1"/>
</dbReference>
<evidence type="ECO:0000256" key="10">
    <source>
        <dbReference type="HAMAP-Rule" id="MF_01633"/>
    </source>
</evidence>
<dbReference type="InterPro" id="IPR018317">
    <property type="entry name" value="QueC"/>
</dbReference>
<comment type="catalytic activity">
    <reaction evidence="9 10">
        <text>7-carboxy-7-carbaguanine + NH4(+) + 2 ATP = 7-cyano-7-carbaguanine + 2 AMP + 2 diphosphate + 2 H(+)</text>
        <dbReference type="Rhea" id="RHEA:27982"/>
        <dbReference type="ChEBI" id="CHEBI:15378"/>
        <dbReference type="ChEBI" id="CHEBI:28938"/>
        <dbReference type="ChEBI" id="CHEBI:30616"/>
        <dbReference type="ChEBI" id="CHEBI:33019"/>
        <dbReference type="ChEBI" id="CHEBI:45075"/>
        <dbReference type="ChEBI" id="CHEBI:61036"/>
        <dbReference type="ChEBI" id="CHEBI:456215"/>
        <dbReference type="EC" id="6.3.4.20"/>
    </reaction>
</comment>
<feature type="binding site" evidence="10">
    <location>
        <position position="202"/>
    </location>
    <ligand>
        <name>Zn(2+)</name>
        <dbReference type="ChEBI" id="CHEBI:29105"/>
    </ligand>
</feature>
<comment type="cofactor">
    <cofactor evidence="10">
        <name>Zn(2+)</name>
        <dbReference type="ChEBI" id="CHEBI:29105"/>
    </cofactor>
    <text evidence="10">Binds 1 zinc ion per subunit.</text>
</comment>
<comment type="similarity">
    <text evidence="7 10">Belongs to the QueC family.</text>
</comment>
<evidence type="ECO:0000256" key="1">
    <source>
        <dbReference type="ARBA" id="ARBA00005061"/>
    </source>
</evidence>
<evidence type="ECO:0000256" key="3">
    <source>
        <dbReference type="ARBA" id="ARBA00022723"/>
    </source>
</evidence>
<evidence type="ECO:0000256" key="7">
    <source>
        <dbReference type="ARBA" id="ARBA00037993"/>
    </source>
</evidence>
<dbReference type="EMBL" id="JADING010000112">
    <property type="protein sequence ID" value="MBO8414590.1"/>
    <property type="molecule type" value="Genomic_DNA"/>
</dbReference>
<gene>
    <name evidence="10 11" type="primary">queC</name>
    <name evidence="11" type="ORF">IAC78_03890</name>
</gene>
<evidence type="ECO:0000256" key="4">
    <source>
        <dbReference type="ARBA" id="ARBA00022741"/>
    </source>
</evidence>
<evidence type="ECO:0000256" key="6">
    <source>
        <dbReference type="ARBA" id="ARBA00022840"/>
    </source>
</evidence>
<dbReference type="AlphaFoldDB" id="A0A9D9D7R8"/>
<keyword evidence="4 10" id="KW-0547">Nucleotide-binding</keyword>
<dbReference type="Proteomes" id="UP000823629">
    <property type="component" value="Unassembled WGS sequence"/>
</dbReference>
<accession>A0A9D9D7R8</accession>
<dbReference type="PANTHER" id="PTHR42914:SF1">
    <property type="entry name" value="7-CYANO-7-DEAZAGUANINE SYNTHASE"/>
    <property type="match status" value="1"/>
</dbReference>
<keyword evidence="10" id="KW-0671">Queuosine biosynthesis</keyword>
<dbReference type="Pfam" id="PF06508">
    <property type="entry name" value="QueC"/>
    <property type="match status" value="1"/>
</dbReference>
<proteinExistence type="inferred from homology"/>
<dbReference type="HAMAP" id="MF_01633">
    <property type="entry name" value="QueC"/>
    <property type="match status" value="1"/>
</dbReference>
<comment type="caution">
    <text evidence="11">The sequence shown here is derived from an EMBL/GenBank/DDBJ whole genome shotgun (WGS) entry which is preliminary data.</text>
</comment>
<evidence type="ECO:0000313" key="11">
    <source>
        <dbReference type="EMBL" id="MBO8414590.1"/>
    </source>
</evidence>
<protein>
    <recommendedName>
        <fullName evidence="8 10">7-cyano-7-deazaguanine synthase</fullName>
        <ecNumber evidence="8 10">6.3.4.20</ecNumber>
    </recommendedName>
    <alternativeName>
        <fullName evidence="10">7-cyano-7-carbaguanine synthase</fullName>
    </alternativeName>
    <alternativeName>
        <fullName evidence="10">PreQ(0) synthase</fullName>
    </alternativeName>
    <alternativeName>
        <fullName evidence="10">Queuosine biosynthesis protein QueC</fullName>
    </alternativeName>
</protein>
<dbReference type="CDD" id="cd01995">
    <property type="entry name" value="QueC-like"/>
    <property type="match status" value="1"/>
</dbReference>
<dbReference type="GO" id="GO:0016879">
    <property type="term" value="F:ligase activity, forming carbon-nitrogen bonds"/>
    <property type="evidence" value="ECO:0007669"/>
    <property type="project" value="UniProtKB-UniRule"/>
</dbReference>
<evidence type="ECO:0000256" key="5">
    <source>
        <dbReference type="ARBA" id="ARBA00022833"/>
    </source>
</evidence>
<keyword evidence="6 10" id="KW-0067">ATP-binding</keyword>
<comment type="subunit">
    <text evidence="10">Homodimer.</text>
</comment>
<dbReference type="GO" id="GO:0005524">
    <property type="term" value="F:ATP binding"/>
    <property type="evidence" value="ECO:0007669"/>
    <property type="project" value="UniProtKB-UniRule"/>
</dbReference>
<dbReference type="EC" id="6.3.4.20" evidence="8 10"/>
<evidence type="ECO:0000313" key="12">
    <source>
        <dbReference type="Proteomes" id="UP000823629"/>
    </source>
</evidence>
<reference evidence="11" key="1">
    <citation type="submission" date="2020-10" db="EMBL/GenBank/DDBJ databases">
        <authorList>
            <person name="Gilroy R."/>
        </authorList>
    </citation>
    <scope>NUCLEOTIDE SEQUENCE</scope>
    <source>
        <strain evidence="11">1748</strain>
    </source>
</reference>
<keyword evidence="3 10" id="KW-0479">Metal-binding</keyword>
<dbReference type="GO" id="GO:0008270">
    <property type="term" value="F:zinc ion binding"/>
    <property type="evidence" value="ECO:0007669"/>
    <property type="project" value="UniProtKB-UniRule"/>
</dbReference>
<dbReference type="PIRSF" id="PIRSF006293">
    <property type="entry name" value="ExsB"/>
    <property type="match status" value="1"/>
</dbReference>
<dbReference type="InterPro" id="IPR014729">
    <property type="entry name" value="Rossmann-like_a/b/a_fold"/>
</dbReference>
<name>A0A9D9D7R8_9BACL</name>
<feature type="binding site" evidence="10">
    <location>
        <begin position="8"/>
        <end position="18"/>
    </location>
    <ligand>
        <name>ATP</name>
        <dbReference type="ChEBI" id="CHEBI:30616"/>
    </ligand>
</feature>
<dbReference type="GO" id="GO:0008616">
    <property type="term" value="P:tRNA queuosine(34) biosynthetic process"/>
    <property type="evidence" value="ECO:0007669"/>
    <property type="project" value="UniProtKB-UniRule"/>
</dbReference>
<reference evidence="11" key="2">
    <citation type="journal article" date="2021" name="PeerJ">
        <title>Extensive microbial diversity within the chicken gut microbiome revealed by metagenomics and culture.</title>
        <authorList>
            <person name="Gilroy R."/>
            <person name="Ravi A."/>
            <person name="Getino M."/>
            <person name="Pursley I."/>
            <person name="Horton D.L."/>
            <person name="Alikhan N.F."/>
            <person name="Baker D."/>
            <person name="Gharbi K."/>
            <person name="Hall N."/>
            <person name="Watson M."/>
            <person name="Adriaenssens E.M."/>
            <person name="Foster-Nyarko E."/>
            <person name="Jarju S."/>
            <person name="Secka A."/>
            <person name="Antonio M."/>
            <person name="Oren A."/>
            <person name="Chaudhuri R.R."/>
            <person name="La Ragione R."/>
            <person name="Hildebrand F."/>
            <person name="Pallen M.J."/>
        </authorList>
    </citation>
    <scope>NUCLEOTIDE SEQUENCE</scope>
    <source>
        <strain evidence="11">1748</strain>
    </source>
</reference>
<evidence type="ECO:0000256" key="8">
    <source>
        <dbReference type="ARBA" id="ARBA00039149"/>
    </source>
</evidence>
<sequence length="231" mass="25106">MKKAICLFSGGLDSSTALAMAVKKYGSENVLALSVFYNQKHAKELEAAKNVAKYYNVELKLLDLASIFSSSSCSLLSSSQNEVPLSSYEEQAKKEKGPLSTYVPFRNGLFLAVAASIGLSNEAEIIYYGAHADDAILNAYPDTSTDFNKAVSEAIYLGSGKKIKVEAPFINLSKAEVVKIGLELKVPYKLTWSCYLGHDKPCGKCGTCIDRIKAFEANGVKDPLIYEGEEK</sequence>
<dbReference type="SUPFAM" id="SSF52402">
    <property type="entry name" value="Adenine nucleotide alpha hydrolases-like"/>
    <property type="match status" value="1"/>
</dbReference>
<evidence type="ECO:0000256" key="2">
    <source>
        <dbReference type="ARBA" id="ARBA00022598"/>
    </source>
</evidence>
<comment type="function">
    <text evidence="10">Catalyzes the ATP-dependent conversion of 7-carboxy-7-deazaguanine (CDG) to 7-cyano-7-deazaguanine (preQ(0)).</text>
</comment>